<evidence type="ECO:0000256" key="3">
    <source>
        <dbReference type="ARBA" id="ARBA00022490"/>
    </source>
</evidence>
<dbReference type="PANTHER" id="PTHR31570:SF1">
    <property type="entry name" value="HAUS AUGMIN-LIKE COMPLEX SUBUNIT 1"/>
    <property type="match status" value="1"/>
</dbReference>
<keyword evidence="7 10" id="KW-0175">Coiled coil</keyword>
<evidence type="ECO:0000256" key="7">
    <source>
        <dbReference type="ARBA" id="ARBA00023054"/>
    </source>
</evidence>
<keyword evidence="13" id="KW-1185">Reference proteome</keyword>
<dbReference type="Proteomes" id="UP000694427">
    <property type="component" value="Unplaced"/>
</dbReference>
<dbReference type="PRINTS" id="PR02087">
    <property type="entry name" value="HAUSAUGMINL1"/>
</dbReference>
<keyword evidence="5" id="KW-0493">Microtubule</keyword>
<evidence type="ECO:0000256" key="10">
    <source>
        <dbReference type="SAM" id="Coils"/>
    </source>
</evidence>
<keyword evidence="6" id="KW-0498">Mitosis</keyword>
<dbReference type="GO" id="GO:0051225">
    <property type="term" value="P:spindle assembly"/>
    <property type="evidence" value="ECO:0007669"/>
    <property type="project" value="InterPro"/>
</dbReference>
<keyword evidence="11" id="KW-1133">Transmembrane helix</keyword>
<keyword evidence="11" id="KW-0812">Transmembrane</keyword>
<evidence type="ECO:0000313" key="13">
    <source>
        <dbReference type="Proteomes" id="UP000694427"/>
    </source>
</evidence>
<dbReference type="GO" id="GO:0051301">
    <property type="term" value="P:cell division"/>
    <property type="evidence" value="ECO:0007669"/>
    <property type="project" value="UniProtKB-KW"/>
</dbReference>
<sequence>MRLTKPARLGRVRARAAATRPESMFTDSLCSGSWSLCPPAAAGWSARSRVKEMEVASAAHIRKVSQWLKKVFGQQPVPEFEVNTRTVEILYELAESSEMRCREAEMLIEDHKQKTEEYSSDGAHLQEVLLQAVGLQAGGLSKPTVDLLSALEETAEVLKLRDTSLGSYMPAINKLTDDVLEAEKTDRRLQRELSAVRKKMTATVVLRKKLQDDLMKLTHIQQVEAATAEERLLNMDFMKNKTRDLTYRNKLAQEKLDSRQMEDSLTHQAILQLSERIAALKEETLPLKKKLEPYNDLSPSPALARVKIEEAKRELVILFIHLVLFWHLLLLLLLLLFIFVGYSNFSERFSFSQGCPGCPAGAESGLHEHFISIINKINNKIKAC</sequence>
<keyword evidence="11" id="KW-0472">Membrane</keyword>
<keyword evidence="8" id="KW-0206">Cytoskeleton</keyword>
<evidence type="ECO:0000256" key="2">
    <source>
        <dbReference type="ARBA" id="ARBA00005479"/>
    </source>
</evidence>
<reference evidence="12" key="1">
    <citation type="submission" date="2025-08" db="UniProtKB">
        <authorList>
            <consortium name="Ensembl"/>
        </authorList>
    </citation>
    <scope>IDENTIFICATION</scope>
</reference>
<dbReference type="AlphaFoldDB" id="A0A8C1QLS7"/>
<comment type="subcellular location">
    <subcellularLocation>
        <location evidence="1">Cytoplasm</location>
        <location evidence="1">Cytoskeleton</location>
        <location evidence="1">Spindle</location>
    </subcellularLocation>
</comment>
<dbReference type="GO" id="GO:0007098">
    <property type="term" value="P:centrosome cycle"/>
    <property type="evidence" value="ECO:0007669"/>
    <property type="project" value="TreeGrafter"/>
</dbReference>
<accession>A0A8C1QLS7</accession>
<evidence type="ECO:0000256" key="4">
    <source>
        <dbReference type="ARBA" id="ARBA00022618"/>
    </source>
</evidence>
<dbReference type="PANTHER" id="PTHR31570">
    <property type="entry name" value="HAUS AUGMIN-LIKE COMPLEX SUBUNIT 1"/>
    <property type="match status" value="1"/>
</dbReference>
<dbReference type="GO" id="GO:0070652">
    <property type="term" value="C:HAUS complex"/>
    <property type="evidence" value="ECO:0007669"/>
    <property type="project" value="InterPro"/>
</dbReference>
<comment type="similarity">
    <text evidence="2">Belongs to the HAUS1 family.</text>
</comment>
<evidence type="ECO:0000313" key="12">
    <source>
        <dbReference type="Ensembl" id="ENSCCRP00010049856.1"/>
    </source>
</evidence>
<organism evidence="12 13">
    <name type="scientific">Cyprinus carpio</name>
    <name type="common">Common carp</name>
    <dbReference type="NCBI Taxonomy" id="7962"/>
    <lineage>
        <taxon>Eukaryota</taxon>
        <taxon>Metazoa</taxon>
        <taxon>Chordata</taxon>
        <taxon>Craniata</taxon>
        <taxon>Vertebrata</taxon>
        <taxon>Euteleostomi</taxon>
        <taxon>Actinopterygii</taxon>
        <taxon>Neopterygii</taxon>
        <taxon>Teleostei</taxon>
        <taxon>Ostariophysi</taxon>
        <taxon>Cypriniformes</taxon>
        <taxon>Cyprinidae</taxon>
        <taxon>Cyprininae</taxon>
        <taxon>Cyprinus</taxon>
    </lineage>
</organism>
<dbReference type="InterPro" id="IPR026243">
    <property type="entry name" value="HAUS1"/>
</dbReference>
<protein>
    <submittedName>
        <fullName evidence="12">HAUS augmin-like complex, subunit 1</fullName>
    </submittedName>
</protein>
<feature type="coiled-coil region" evidence="10">
    <location>
        <begin position="172"/>
        <end position="199"/>
    </location>
</feature>
<evidence type="ECO:0000256" key="8">
    <source>
        <dbReference type="ARBA" id="ARBA00023212"/>
    </source>
</evidence>
<dbReference type="Pfam" id="PF25762">
    <property type="entry name" value="HAUS1"/>
    <property type="match status" value="1"/>
</dbReference>
<name>A0A8C1QLS7_CYPCA</name>
<feature type="transmembrane region" description="Helical" evidence="11">
    <location>
        <begin position="315"/>
        <end position="342"/>
    </location>
</feature>
<keyword evidence="4" id="KW-0132">Cell division</keyword>
<dbReference type="GO" id="GO:0005819">
    <property type="term" value="C:spindle"/>
    <property type="evidence" value="ECO:0007669"/>
    <property type="project" value="UniProtKB-SubCell"/>
</dbReference>
<feature type="coiled-coil region" evidence="10">
    <location>
        <begin position="94"/>
        <end position="121"/>
    </location>
</feature>
<evidence type="ECO:0000256" key="11">
    <source>
        <dbReference type="SAM" id="Phobius"/>
    </source>
</evidence>
<dbReference type="Ensembl" id="ENSCCRT00010054646.1">
    <property type="protein sequence ID" value="ENSCCRP00010049856.1"/>
    <property type="gene ID" value="ENSCCRG00010021134.1"/>
</dbReference>
<reference evidence="12" key="2">
    <citation type="submission" date="2025-09" db="UniProtKB">
        <authorList>
            <consortium name="Ensembl"/>
        </authorList>
    </citation>
    <scope>IDENTIFICATION</scope>
</reference>
<proteinExistence type="inferred from homology"/>
<evidence type="ECO:0000256" key="6">
    <source>
        <dbReference type="ARBA" id="ARBA00022776"/>
    </source>
</evidence>
<keyword evidence="9" id="KW-0131">Cell cycle</keyword>
<evidence type="ECO:0000256" key="5">
    <source>
        <dbReference type="ARBA" id="ARBA00022701"/>
    </source>
</evidence>
<evidence type="ECO:0000256" key="9">
    <source>
        <dbReference type="ARBA" id="ARBA00023306"/>
    </source>
</evidence>
<evidence type="ECO:0000256" key="1">
    <source>
        <dbReference type="ARBA" id="ARBA00004186"/>
    </source>
</evidence>
<keyword evidence="3" id="KW-0963">Cytoplasm</keyword>
<dbReference type="GO" id="GO:0005829">
    <property type="term" value="C:cytosol"/>
    <property type="evidence" value="ECO:0007669"/>
    <property type="project" value="TreeGrafter"/>
</dbReference>
<dbReference type="GO" id="GO:0005874">
    <property type="term" value="C:microtubule"/>
    <property type="evidence" value="ECO:0007669"/>
    <property type="project" value="UniProtKB-KW"/>
</dbReference>